<evidence type="ECO:0000256" key="1">
    <source>
        <dbReference type="SAM" id="Phobius"/>
    </source>
</evidence>
<dbReference type="EMBL" id="RPFW01000006">
    <property type="protein sequence ID" value="TVZ01983.1"/>
    <property type="molecule type" value="Genomic_DNA"/>
</dbReference>
<reference evidence="2 3" key="1">
    <citation type="submission" date="2018-11" db="EMBL/GenBank/DDBJ databases">
        <title>Trebonia kvetii gen.nov., sp.nov., a novel acidophilic actinobacterium, and proposal of the new actinobacterial family Treboniaceae fam. nov.</title>
        <authorList>
            <person name="Rapoport D."/>
            <person name="Sagova-Mareckova M."/>
            <person name="Sedlacek I."/>
            <person name="Provaznik J."/>
            <person name="Kralova S."/>
            <person name="Pavlinic D."/>
            <person name="Benes V."/>
            <person name="Kopecky J."/>
        </authorList>
    </citation>
    <scope>NUCLEOTIDE SEQUENCE [LARGE SCALE GENOMIC DNA]</scope>
    <source>
        <strain evidence="2 3">15Tr583</strain>
    </source>
</reference>
<feature type="transmembrane region" description="Helical" evidence="1">
    <location>
        <begin position="210"/>
        <end position="231"/>
    </location>
</feature>
<dbReference type="OrthoDB" id="8477132at2"/>
<organism evidence="2 3">
    <name type="scientific">Trebonia kvetii</name>
    <dbReference type="NCBI Taxonomy" id="2480626"/>
    <lineage>
        <taxon>Bacteria</taxon>
        <taxon>Bacillati</taxon>
        <taxon>Actinomycetota</taxon>
        <taxon>Actinomycetes</taxon>
        <taxon>Streptosporangiales</taxon>
        <taxon>Treboniaceae</taxon>
        <taxon>Trebonia</taxon>
    </lineage>
</organism>
<keyword evidence="3" id="KW-1185">Reference proteome</keyword>
<evidence type="ECO:0000313" key="2">
    <source>
        <dbReference type="EMBL" id="TVZ01983.1"/>
    </source>
</evidence>
<dbReference type="Proteomes" id="UP000460272">
    <property type="component" value="Unassembled WGS sequence"/>
</dbReference>
<proteinExistence type="predicted"/>
<accession>A0A6P2BXS0</accession>
<protein>
    <recommendedName>
        <fullName evidence="4">5,10-methylene-tetrahydrofolate dehydrogenase</fullName>
    </recommendedName>
</protein>
<evidence type="ECO:0000313" key="3">
    <source>
        <dbReference type="Proteomes" id="UP000460272"/>
    </source>
</evidence>
<comment type="caution">
    <text evidence="2">The sequence shown here is derived from an EMBL/GenBank/DDBJ whole genome shotgun (WGS) entry which is preliminary data.</text>
</comment>
<feature type="transmembrane region" description="Helical" evidence="1">
    <location>
        <begin position="276"/>
        <end position="309"/>
    </location>
</feature>
<dbReference type="AlphaFoldDB" id="A0A6P2BXS0"/>
<keyword evidence="1" id="KW-1133">Transmembrane helix</keyword>
<sequence length="379" mass="40296">MGTVETGSASLPDIWQPEIVVGLLASPGPASELTESLVPEIAGRLPERLPGVRWRLEFISDRLVEPPTDLSAIISAGRRMLLDRGWHLAVCVTDLPLQTARRPVIAHVSATHGVAVLSMPALGPVSVRKRTAETIVRLIRHMLGDITLAADAGQRRTLDDGVTRRMRELGTRIEHGEPGVGFAARVVTGNISLLLGMLRANRPWRLALRLMRVLAAAFAAGVFALVTSDIWRLAYYLGPTRLAVIAVGSVAAVIVTIMVTTGLWERSPHPAAREQVILFNIVTAATAGIGVVVLYLALFVAMLASALLLVPGDLLGVQLSHPAGAADQIRLAWLATSIATLGGALGAALESHETVREAAYTYQPDARLAAAPPEQAPHP</sequence>
<dbReference type="RefSeq" id="WP_145858973.1">
    <property type="nucleotide sequence ID" value="NZ_RPFW01000006.1"/>
</dbReference>
<keyword evidence="1" id="KW-0812">Transmembrane</keyword>
<evidence type="ECO:0008006" key="4">
    <source>
        <dbReference type="Google" id="ProtNLM"/>
    </source>
</evidence>
<gene>
    <name evidence="2" type="ORF">EAS64_31635</name>
</gene>
<keyword evidence="1" id="KW-0472">Membrane</keyword>
<name>A0A6P2BXS0_9ACTN</name>
<feature type="transmembrane region" description="Helical" evidence="1">
    <location>
        <begin position="243"/>
        <end position="264"/>
    </location>
</feature>